<keyword evidence="3" id="KW-0732">Signal</keyword>
<dbReference type="PROSITE" id="PS51375">
    <property type="entry name" value="PPR"/>
    <property type="match status" value="2"/>
</dbReference>
<sequence>MMGNSLLLGSLVCSFAVAVAGLCRAGEIDEAFFELLGDMRSFGCIPDVVTYNTLLHGLYRIDEVDRARNLLKESCLKGEFAPIVVSYTMVISGDMASALGMHKKMLLHGYLPNVVTLTSLVDGYC</sequence>
<dbReference type="InterPro" id="IPR002885">
    <property type="entry name" value="PPR_rpt"/>
</dbReference>
<name>A0AAN9EZ79_CLITE</name>
<dbReference type="Proteomes" id="UP001359559">
    <property type="component" value="Unassembled WGS sequence"/>
</dbReference>
<evidence type="ECO:0008006" key="6">
    <source>
        <dbReference type="Google" id="ProtNLM"/>
    </source>
</evidence>
<dbReference type="EMBL" id="JAYKXN010000008">
    <property type="protein sequence ID" value="KAK7265445.1"/>
    <property type="molecule type" value="Genomic_DNA"/>
</dbReference>
<dbReference type="AlphaFoldDB" id="A0AAN9EZ79"/>
<accession>A0AAN9EZ79</accession>
<dbReference type="PANTHER" id="PTHR47942">
    <property type="entry name" value="TETRATRICOPEPTIDE REPEAT (TPR)-LIKE SUPERFAMILY PROTEIN-RELATED"/>
    <property type="match status" value="1"/>
</dbReference>
<feature type="chain" id="PRO_5042823833" description="Pentatricopeptide repeat-containing protein" evidence="3">
    <location>
        <begin position="26"/>
        <end position="125"/>
    </location>
</feature>
<comment type="caution">
    <text evidence="4">The sequence shown here is derived from an EMBL/GenBank/DDBJ whole genome shotgun (WGS) entry which is preliminary data.</text>
</comment>
<gene>
    <name evidence="4" type="ORF">RJT34_33065</name>
</gene>
<evidence type="ECO:0000256" key="3">
    <source>
        <dbReference type="SAM" id="SignalP"/>
    </source>
</evidence>
<dbReference type="NCBIfam" id="TIGR00756">
    <property type="entry name" value="PPR"/>
    <property type="match status" value="2"/>
</dbReference>
<evidence type="ECO:0000313" key="5">
    <source>
        <dbReference type="Proteomes" id="UP001359559"/>
    </source>
</evidence>
<evidence type="ECO:0000256" key="2">
    <source>
        <dbReference type="PROSITE-ProRule" id="PRU00708"/>
    </source>
</evidence>
<organism evidence="4 5">
    <name type="scientific">Clitoria ternatea</name>
    <name type="common">Butterfly pea</name>
    <dbReference type="NCBI Taxonomy" id="43366"/>
    <lineage>
        <taxon>Eukaryota</taxon>
        <taxon>Viridiplantae</taxon>
        <taxon>Streptophyta</taxon>
        <taxon>Embryophyta</taxon>
        <taxon>Tracheophyta</taxon>
        <taxon>Spermatophyta</taxon>
        <taxon>Magnoliopsida</taxon>
        <taxon>eudicotyledons</taxon>
        <taxon>Gunneridae</taxon>
        <taxon>Pentapetalae</taxon>
        <taxon>rosids</taxon>
        <taxon>fabids</taxon>
        <taxon>Fabales</taxon>
        <taxon>Fabaceae</taxon>
        <taxon>Papilionoideae</taxon>
        <taxon>50 kb inversion clade</taxon>
        <taxon>NPAAA clade</taxon>
        <taxon>indigoferoid/millettioid clade</taxon>
        <taxon>Phaseoleae</taxon>
        <taxon>Clitoria</taxon>
    </lineage>
</organism>
<protein>
    <recommendedName>
        <fullName evidence="6">Pentatricopeptide repeat-containing protein</fullName>
    </recommendedName>
</protein>
<feature type="repeat" description="PPR" evidence="2">
    <location>
        <begin position="11"/>
        <end position="46"/>
    </location>
</feature>
<dbReference type="InterPro" id="IPR051222">
    <property type="entry name" value="PPR/CCM1_RNA-binding"/>
</dbReference>
<evidence type="ECO:0000313" key="4">
    <source>
        <dbReference type="EMBL" id="KAK7265445.1"/>
    </source>
</evidence>
<dbReference type="Pfam" id="PF13041">
    <property type="entry name" value="PPR_2"/>
    <property type="match status" value="1"/>
</dbReference>
<dbReference type="InterPro" id="IPR011990">
    <property type="entry name" value="TPR-like_helical_dom_sf"/>
</dbReference>
<dbReference type="PANTHER" id="PTHR47942:SF16">
    <property type="entry name" value="PENTATRICOPEPTIDE REPEAT DOMAIN CONTAINING PROTEIN-RELATED"/>
    <property type="match status" value="1"/>
</dbReference>
<keyword evidence="1" id="KW-0677">Repeat</keyword>
<keyword evidence="5" id="KW-1185">Reference proteome</keyword>
<feature type="signal peptide" evidence="3">
    <location>
        <begin position="1"/>
        <end position="25"/>
    </location>
</feature>
<evidence type="ECO:0000256" key="1">
    <source>
        <dbReference type="ARBA" id="ARBA00022737"/>
    </source>
</evidence>
<dbReference type="Gene3D" id="1.25.40.10">
    <property type="entry name" value="Tetratricopeptide repeat domain"/>
    <property type="match status" value="2"/>
</dbReference>
<feature type="repeat" description="PPR" evidence="2">
    <location>
        <begin position="47"/>
        <end position="82"/>
    </location>
</feature>
<proteinExistence type="predicted"/>
<reference evidence="4 5" key="1">
    <citation type="submission" date="2024-01" db="EMBL/GenBank/DDBJ databases">
        <title>The genomes of 5 underutilized Papilionoideae crops provide insights into root nodulation and disease resistance.</title>
        <authorList>
            <person name="Yuan L."/>
        </authorList>
    </citation>
    <scope>NUCLEOTIDE SEQUENCE [LARGE SCALE GENOMIC DNA]</scope>
    <source>
        <strain evidence="4">LY-2023</strain>
        <tissue evidence="4">Leaf</tissue>
    </source>
</reference>